<accession>A0A415UIV8</accession>
<evidence type="ECO:0000256" key="1">
    <source>
        <dbReference type="SAM" id="MobiDB-lite"/>
    </source>
</evidence>
<feature type="compositionally biased region" description="Polar residues" evidence="1">
    <location>
        <begin position="632"/>
        <end position="643"/>
    </location>
</feature>
<protein>
    <recommendedName>
        <fullName evidence="4">Consensus disorder prediction</fullName>
    </recommendedName>
</protein>
<name>A0A415UIV8_9FIRM</name>
<dbReference type="PANTHER" id="PTHR37291">
    <property type="entry name" value="5-METHYLCYTOSINE-SPECIFIC RESTRICTION ENZYME B"/>
    <property type="match status" value="1"/>
</dbReference>
<dbReference type="Proteomes" id="UP000283700">
    <property type="component" value="Unassembled WGS sequence"/>
</dbReference>
<dbReference type="EMBL" id="QRQO01000001">
    <property type="protein sequence ID" value="RHN18018.1"/>
    <property type="molecule type" value="Genomic_DNA"/>
</dbReference>
<dbReference type="InterPro" id="IPR052934">
    <property type="entry name" value="Methyl-DNA_Rec/Restrict_Enz"/>
</dbReference>
<evidence type="ECO:0000313" key="2">
    <source>
        <dbReference type="EMBL" id="RHN18018.1"/>
    </source>
</evidence>
<feature type="region of interest" description="Disordered" evidence="1">
    <location>
        <begin position="598"/>
        <end position="644"/>
    </location>
</feature>
<feature type="compositionally biased region" description="Polar residues" evidence="1">
    <location>
        <begin position="613"/>
        <end position="623"/>
    </location>
</feature>
<dbReference type="AlphaFoldDB" id="A0A415UIV8"/>
<gene>
    <name evidence="2" type="ORF">DWZ29_00170</name>
</gene>
<reference evidence="2 3" key="1">
    <citation type="submission" date="2018-08" db="EMBL/GenBank/DDBJ databases">
        <title>A genome reference for cultivated species of the human gut microbiota.</title>
        <authorList>
            <person name="Zou Y."/>
            <person name="Xue W."/>
            <person name="Luo G."/>
        </authorList>
    </citation>
    <scope>NUCLEOTIDE SEQUENCE [LARGE SCALE GENOMIC DNA]</scope>
    <source>
        <strain evidence="2 3">AF31-17AC</strain>
    </source>
</reference>
<comment type="caution">
    <text evidence="2">The sequence shown here is derived from an EMBL/GenBank/DDBJ whole genome shotgun (WGS) entry which is preliminary data.</text>
</comment>
<dbReference type="RefSeq" id="WP_118485410.1">
    <property type="nucleotide sequence ID" value="NZ_QRQO01000001.1"/>
</dbReference>
<dbReference type="PANTHER" id="PTHR37291:SF1">
    <property type="entry name" value="TYPE IV METHYL-DIRECTED RESTRICTION ENZYME ECOKMCRB SUBUNIT"/>
    <property type="match status" value="1"/>
</dbReference>
<sequence length="1025" mass="115091">MITDKQRQRDYEYEADYQSKSRYTTEQWTNILNSGQLDEKNISLLKQIYSSFNHAATLLQLSFESGRTQEDILSQLNSAGQLLGEANSMNSEVDYEGNEYWWYLFFWGKNTDAKTLELKMHPELTEAIGTLYPELEESYYAFMSDVERSLQTRYSQEDAVWIAAAVLLYEKYYCNPGISSDDILLMQYEVQTRSQKVYGQDVNANTITQICNADERGHRFNYLRDIYKYYRVSFPGEFEGERERPDPEEVDYDAYVYSILGYMKLSKLTDFIEHEYAHLVDESYVELTNANGFVRMAAYLSRQGGTPFSLDDTSDKALSLRADGEDASETFHKISEALLKEYPNFTYAAKGDWYVPEPSTVTGVLQDILYIPSYAGHNAFIGIRTVLDEDKLNIEVSLNLPCVSDEEVMLDIHDKCNMLTLMTAAPFQVTLVPSESSDLSPSGDKIKAFVLYHYDDFKTMSEEDIVGLFSTSLEIFASYYTDICQNYYPAIEDDGNVEIGTETGDSSETGTDSVTNPLAAALGSKLTYRPAADVQGPQIIYKEGGTPASTDFITKAIQGYGTTPASDERTYENETASNISADSTSAGDEEFSSFVNKAALEGDDEEIPARKTGNYSGRNTSITGAGSSAGSNRTTPNSGSINPASAGFSGNSSLASDAASSAAAVGAATGAGSGTPVTANVSITPDSVWPYPDNAIASTHPDRKEQNFRLYPKNTLIKGPIKTGKFHQAIMTAVGIIEGKDSNMMNIEPVPDVLEHYQQYVDEGRILHISYPDINSDGYDGFIERKRGPFIEDGIFKQFANKCADGRYVVMMEEVDLNWMHLFRETAVLLRENRREGTSSETAITLPFSKEKFRLPSNLYIVATCDSIVCEDTILGAIDHDFFIRPVSPEPEILHGMRVEGISLQRLMTTINMRLSYFLGADYQLGEGFFLQSPDKDSFISLCRVFREQLVLLLEKWFDGDIERIRYVLGDNGKSRPDTIFFQEIPFRDGLFKGELPDSFDKERRIYRCNEDAFYNPKSYIDIYD</sequence>
<evidence type="ECO:0008006" key="4">
    <source>
        <dbReference type="Google" id="ProtNLM"/>
    </source>
</evidence>
<proteinExistence type="predicted"/>
<organism evidence="2 3">
    <name type="scientific">Anaerobutyricum hallii</name>
    <dbReference type="NCBI Taxonomy" id="39488"/>
    <lineage>
        <taxon>Bacteria</taxon>
        <taxon>Bacillati</taxon>
        <taxon>Bacillota</taxon>
        <taxon>Clostridia</taxon>
        <taxon>Lachnospirales</taxon>
        <taxon>Lachnospiraceae</taxon>
        <taxon>Anaerobutyricum</taxon>
    </lineage>
</organism>
<evidence type="ECO:0000313" key="3">
    <source>
        <dbReference type="Proteomes" id="UP000283700"/>
    </source>
</evidence>